<dbReference type="GO" id="GO:0035861">
    <property type="term" value="C:site of double-strand break"/>
    <property type="evidence" value="ECO:0007669"/>
    <property type="project" value="TreeGrafter"/>
</dbReference>
<dbReference type="InterPro" id="IPR041426">
    <property type="entry name" value="Mos1_HTH"/>
</dbReference>
<dbReference type="InterPro" id="IPR052709">
    <property type="entry name" value="Transposase-MT_Hybrid"/>
</dbReference>
<dbReference type="GO" id="GO:0000729">
    <property type="term" value="P:DNA double-strand break processing"/>
    <property type="evidence" value="ECO:0007669"/>
    <property type="project" value="TreeGrafter"/>
</dbReference>
<dbReference type="AlphaFoldDB" id="A0A183GXK6"/>
<evidence type="ECO:0000313" key="2">
    <source>
        <dbReference type="EMBL" id="VDP63816.1"/>
    </source>
</evidence>
<evidence type="ECO:0000259" key="1">
    <source>
        <dbReference type="Pfam" id="PF17906"/>
    </source>
</evidence>
<dbReference type="EMBL" id="UZAH01043927">
    <property type="protein sequence ID" value="VDP63816.1"/>
    <property type="molecule type" value="Genomic_DNA"/>
</dbReference>
<dbReference type="GO" id="GO:0044774">
    <property type="term" value="P:mitotic DNA integrity checkpoint signaling"/>
    <property type="evidence" value="ECO:0007669"/>
    <property type="project" value="TreeGrafter"/>
</dbReference>
<sequence>MSKRDFRQIYFYELTLGRTSAQTAQNINEVWGQEIINECTVRNDSKSSVPATPASKTNHMTAVDNDPLKASVEADPRKTARDIAEELNGDHTTVIRHLKQIGKTKKLS</sequence>
<reference evidence="2 3" key="1">
    <citation type="submission" date="2018-11" db="EMBL/GenBank/DDBJ databases">
        <authorList>
            <consortium name="Pathogen Informatics"/>
        </authorList>
    </citation>
    <scope>NUCLEOTIDE SEQUENCE [LARGE SCALE GENOMIC DNA]</scope>
</reference>
<keyword evidence="3" id="KW-1185">Reference proteome</keyword>
<dbReference type="Proteomes" id="UP000050761">
    <property type="component" value="Unassembled WGS sequence"/>
</dbReference>
<dbReference type="GO" id="GO:0044547">
    <property type="term" value="F:DNA topoisomerase binding"/>
    <property type="evidence" value="ECO:0007669"/>
    <property type="project" value="TreeGrafter"/>
</dbReference>
<gene>
    <name evidence="2" type="ORF">HPBE_LOCUS27425</name>
</gene>
<dbReference type="GO" id="GO:0006303">
    <property type="term" value="P:double-strand break repair via nonhomologous end joining"/>
    <property type="evidence" value="ECO:0007669"/>
    <property type="project" value="TreeGrafter"/>
</dbReference>
<dbReference type="Gene3D" id="1.10.10.10">
    <property type="entry name" value="Winged helix-like DNA-binding domain superfamily/Winged helix DNA-binding domain"/>
    <property type="match status" value="1"/>
</dbReference>
<dbReference type="PANTHER" id="PTHR46060">
    <property type="entry name" value="MARINER MOS1 TRANSPOSASE-LIKE PROTEIN"/>
    <property type="match status" value="1"/>
</dbReference>
<dbReference type="Pfam" id="PF17906">
    <property type="entry name" value="HTH_48"/>
    <property type="match status" value="1"/>
</dbReference>
<dbReference type="PANTHER" id="PTHR46060:SF2">
    <property type="entry name" value="HISTONE-LYSINE N-METHYLTRANSFERASE SETMAR"/>
    <property type="match status" value="1"/>
</dbReference>
<dbReference type="GO" id="GO:0000793">
    <property type="term" value="C:condensed chromosome"/>
    <property type="evidence" value="ECO:0007669"/>
    <property type="project" value="TreeGrafter"/>
</dbReference>
<dbReference type="GO" id="GO:0042800">
    <property type="term" value="F:histone H3K4 methyltransferase activity"/>
    <property type="evidence" value="ECO:0007669"/>
    <property type="project" value="TreeGrafter"/>
</dbReference>
<name>A0A183GXK6_HELPZ</name>
<reference evidence="4" key="2">
    <citation type="submission" date="2019-09" db="UniProtKB">
        <authorList>
            <consortium name="WormBaseParasite"/>
        </authorList>
    </citation>
    <scope>IDENTIFICATION</scope>
</reference>
<feature type="domain" description="Mos1 transposase HTH" evidence="1">
    <location>
        <begin position="3"/>
        <end position="43"/>
    </location>
</feature>
<organism evidence="3 4">
    <name type="scientific">Heligmosomoides polygyrus</name>
    <name type="common">Parasitic roundworm</name>
    <dbReference type="NCBI Taxonomy" id="6339"/>
    <lineage>
        <taxon>Eukaryota</taxon>
        <taxon>Metazoa</taxon>
        <taxon>Ecdysozoa</taxon>
        <taxon>Nematoda</taxon>
        <taxon>Chromadorea</taxon>
        <taxon>Rhabditida</taxon>
        <taxon>Rhabditina</taxon>
        <taxon>Rhabditomorpha</taxon>
        <taxon>Strongyloidea</taxon>
        <taxon>Heligmosomidae</taxon>
        <taxon>Heligmosomoides</taxon>
    </lineage>
</organism>
<dbReference type="GO" id="GO:0003697">
    <property type="term" value="F:single-stranded DNA binding"/>
    <property type="evidence" value="ECO:0007669"/>
    <property type="project" value="TreeGrafter"/>
</dbReference>
<dbReference type="GO" id="GO:0015074">
    <property type="term" value="P:DNA integration"/>
    <property type="evidence" value="ECO:0007669"/>
    <property type="project" value="TreeGrafter"/>
</dbReference>
<dbReference type="GO" id="GO:0003690">
    <property type="term" value="F:double-stranded DNA binding"/>
    <property type="evidence" value="ECO:0007669"/>
    <property type="project" value="TreeGrafter"/>
</dbReference>
<dbReference type="WBParaSite" id="HPBE_0002742601-mRNA-1">
    <property type="protein sequence ID" value="HPBE_0002742601-mRNA-1"/>
    <property type="gene ID" value="HPBE_0002742601"/>
</dbReference>
<accession>A0A3P8JAU4</accession>
<dbReference type="GO" id="GO:0046975">
    <property type="term" value="F:histone H3K36 methyltransferase activity"/>
    <property type="evidence" value="ECO:0007669"/>
    <property type="project" value="TreeGrafter"/>
</dbReference>
<dbReference type="GO" id="GO:0005634">
    <property type="term" value="C:nucleus"/>
    <property type="evidence" value="ECO:0007669"/>
    <property type="project" value="TreeGrafter"/>
</dbReference>
<dbReference type="Gene3D" id="1.10.10.1450">
    <property type="match status" value="1"/>
</dbReference>
<evidence type="ECO:0000313" key="3">
    <source>
        <dbReference type="Proteomes" id="UP000050761"/>
    </source>
</evidence>
<proteinExistence type="predicted"/>
<dbReference type="InterPro" id="IPR036388">
    <property type="entry name" value="WH-like_DNA-bd_sf"/>
</dbReference>
<accession>A0A183GXK6</accession>
<evidence type="ECO:0000313" key="4">
    <source>
        <dbReference type="WBParaSite" id="HPBE_0002742601-mRNA-1"/>
    </source>
</evidence>
<protein>
    <submittedName>
        <fullName evidence="4">HTH_48 domain-containing protein</fullName>
    </submittedName>
</protein>
<dbReference type="GO" id="GO:0031297">
    <property type="term" value="P:replication fork processing"/>
    <property type="evidence" value="ECO:0007669"/>
    <property type="project" value="TreeGrafter"/>
</dbReference>
<dbReference type="OrthoDB" id="5872915at2759"/>
<dbReference type="GO" id="GO:0000014">
    <property type="term" value="F:single-stranded DNA endodeoxyribonuclease activity"/>
    <property type="evidence" value="ECO:0007669"/>
    <property type="project" value="TreeGrafter"/>
</dbReference>